<keyword evidence="5" id="KW-1185">Reference proteome</keyword>
<feature type="domain" description="HTH cro/C1-type" evidence="3">
    <location>
        <begin position="26"/>
        <end position="80"/>
    </location>
</feature>
<dbReference type="SMART" id="SM00530">
    <property type="entry name" value="HTH_XRE"/>
    <property type="match status" value="1"/>
</dbReference>
<name>A0ABP8TH94_9ACTN</name>
<keyword evidence="2" id="KW-0812">Transmembrane</keyword>
<dbReference type="Proteomes" id="UP001500212">
    <property type="component" value="Unassembled WGS sequence"/>
</dbReference>
<dbReference type="Pfam" id="PF13560">
    <property type="entry name" value="HTH_31"/>
    <property type="match status" value="1"/>
</dbReference>
<dbReference type="InterPro" id="IPR010982">
    <property type="entry name" value="Lambda_DNA-bd_dom_sf"/>
</dbReference>
<keyword evidence="2" id="KW-1133">Transmembrane helix</keyword>
<evidence type="ECO:0000256" key="1">
    <source>
        <dbReference type="SAM" id="MobiDB-lite"/>
    </source>
</evidence>
<feature type="transmembrane region" description="Helical" evidence="2">
    <location>
        <begin position="150"/>
        <end position="172"/>
    </location>
</feature>
<sequence>MAERRKPLQPLPAELPEPVRRFTEQVRLLYERVGSTLARLGKDLNVSDSSLSRYLNAQTPIPADVLDRLCELAGVSADERARLEDLRAAALAARAAGTGDRGSDSPTSADGDRGSDSPTSGDGDREFLEAGAAEGEAAPAGPVRRGRGRLLAVVALTALVAGAAAVAVIMAVTGDDRPSATHSAARPGGCRQRPQYRVVQRGNVVDAHGAVVGTVWPGDLFTRDDGPGNPDRPYRYYGVVTKNGLAGYVLEERLDYYRAVCG</sequence>
<evidence type="ECO:0000313" key="5">
    <source>
        <dbReference type="Proteomes" id="UP001500212"/>
    </source>
</evidence>
<reference evidence="5" key="1">
    <citation type="journal article" date="2019" name="Int. J. Syst. Evol. Microbiol.">
        <title>The Global Catalogue of Microorganisms (GCM) 10K type strain sequencing project: providing services to taxonomists for standard genome sequencing and annotation.</title>
        <authorList>
            <consortium name="The Broad Institute Genomics Platform"/>
            <consortium name="The Broad Institute Genome Sequencing Center for Infectious Disease"/>
            <person name="Wu L."/>
            <person name="Ma J."/>
        </authorList>
    </citation>
    <scope>NUCLEOTIDE SEQUENCE [LARGE SCALE GENOMIC DNA]</scope>
    <source>
        <strain evidence="5">JCM 17938</strain>
    </source>
</reference>
<dbReference type="SUPFAM" id="SSF47413">
    <property type="entry name" value="lambda repressor-like DNA-binding domains"/>
    <property type="match status" value="1"/>
</dbReference>
<evidence type="ECO:0000256" key="2">
    <source>
        <dbReference type="SAM" id="Phobius"/>
    </source>
</evidence>
<dbReference type="EMBL" id="BAABHJ010000005">
    <property type="protein sequence ID" value="GAA4604992.1"/>
    <property type="molecule type" value="Genomic_DNA"/>
</dbReference>
<gene>
    <name evidence="4" type="ORF">GCM10023195_17200</name>
</gene>
<accession>A0ABP8TH94</accession>
<dbReference type="CDD" id="cd00093">
    <property type="entry name" value="HTH_XRE"/>
    <property type="match status" value="1"/>
</dbReference>
<proteinExistence type="predicted"/>
<protein>
    <recommendedName>
        <fullName evidence="3">HTH cro/C1-type domain-containing protein</fullName>
    </recommendedName>
</protein>
<dbReference type="RefSeq" id="WP_345351056.1">
    <property type="nucleotide sequence ID" value="NZ_BAABHJ010000005.1"/>
</dbReference>
<dbReference type="InterPro" id="IPR001387">
    <property type="entry name" value="Cro/C1-type_HTH"/>
</dbReference>
<organism evidence="4 5">
    <name type="scientific">Actinoallomurus liliacearum</name>
    <dbReference type="NCBI Taxonomy" id="1080073"/>
    <lineage>
        <taxon>Bacteria</taxon>
        <taxon>Bacillati</taxon>
        <taxon>Actinomycetota</taxon>
        <taxon>Actinomycetes</taxon>
        <taxon>Streptosporangiales</taxon>
        <taxon>Thermomonosporaceae</taxon>
        <taxon>Actinoallomurus</taxon>
    </lineage>
</organism>
<feature type="region of interest" description="Disordered" evidence="1">
    <location>
        <begin position="93"/>
        <end position="126"/>
    </location>
</feature>
<dbReference type="PROSITE" id="PS50943">
    <property type="entry name" value="HTH_CROC1"/>
    <property type="match status" value="1"/>
</dbReference>
<comment type="caution">
    <text evidence="4">The sequence shown here is derived from an EMBL/GenBank/DDBJ whole genome shotgun (WGS) entry which is preliminary data.</text>
</comment>
<evidence type="ECO:0000259" key="3">
    <source>
        <dbReference type="PROSITE" id="PS50943"/>
    </source>
</evidence>
<keyword evidence="2" id="KW-0472">Membrane</keyword>
<evidence type="ECO:0000313" key="4">
    <source>
        <dbReference type="EMBL" id="GAA4604992.1"/>
    </source>
</evidence>
<dbReference type="Gene3D" id="1.10.260.40">
    <property type="entry name" value="lambda repressor-like DNA-binding domains"/>
    <property type="match status" value="1"/>
</dbReference>